<dbReference type="InterPro" id="IPR002797">
    <property type="entry name" value="Polysacc_synth"/>
</dbReference>
<dbReference type="EMBL" id="VMRJ01000006">
    <property type="protein sequence ID" value="TVT37791.1"/>
    <property type="molecule type" value="Genomic_DNA"/>
</dbReference>
<keyword evidence="3 6" id="KW-0812">Transmembrane</keyword>
<feature type="transmembrane region" description="Helical" evidence="6">
    <location>
        <begin position="119"/>
        <end position="138"/>
    </location>
</feature>
<gene>
    <name evidence="7" type="ORF">FNT36_21725</name>
</gene>
<evidence type="ECO:0000256" key="3">
    <source>
        <dbReference type="ARBA" id="ARBA00022692"/>
    </source>
</evidence>
<dbReference type="PANTHER" id="PTHR30250">
    <property type="entry name" value="PST FAMILY PREDICTED COLANIC ACID TRANSPORTER"/>
    <property type="match status" value="1"/>
</dbReference>
<evidence type="ECO:0000313" key="7">
    <source>
        <dbReference type="EMBL" id="TVT37791.1"/>
    </source>
</evidence>
<dbReference type="Pfam" id="PF01943">
    <property type="entry name" value="Polysacc_synt"/>
    <property type="match status" value="1"/>
</dbReference>
<keyword evidence="5 6" id="KW-0472">Membrane</keyword>
<dbReference type="InterPro" id="IPR050833">
    <property type="entry name" value="Poly_Biosynth_Transport"/>
</dbReference>
<protein>
    <submittedName>
        <fullName evidence="7">Oligosaccharide flippase family protein</fullName>
    </submittedName>
</protein>
<feature type="transmembrane region" description="Helical" evidence="6">
    <location>
        <begin position="451"/>
        <end position="470"/>
    </location>
</feature>
<dbReference type="Proteomes" id="UP000317624">
    <property type="component" value="Unassembled WGS sequence"/>
</dbReference>
<comment type="subcellular location">
    <subcellularLocation>
        <location evidence="1">Cell membrane</location>
        <topology evidence="1">Multi-pass membrane protein</topology>
    </subcellularLocation>
</comment>
<feature type="transmembrane region" description="Helical" evidence="6">
    <location>
        <begin position="392"/>
        <end position="415"/>
    </location>
</feature>
<dbReference type="AlphaFoldDB" id="A0A558BMQ1"/>
<comment type="caution">
    <text evidence="7">The sequence shown here is derived from an EMBL/GenBank/DDBJ whole genome shotgun (WGS) entry which is preliminary data.</text>
</comment>
<sequence>MSIAKKLASQTAIYGVSSIVGRVLSYLLVPIYTAHFAAAEYGIVTGLYAYVSFLNVVFTYGLETTFFRFANRPGQDRRELYNRTLSLLLLSSVVLTLLLALLARPLLGLLDLPPGHEEYARWVALILGFDAIAALPFARLRLENKARKFAAIRLTNILLYVGLNLFFVVLCPYVMQSSSTNLLAGLRPLVAAVYNPSLGVGYVFLSNLAASALTLLLLGRELLDFRFRWPDLSFLRPLLAYALPLMLMGLAGMVNETLDRILLPRWLPENFYPGLSRLGAVGVYGACYKLSIFMSLVIQAFRYAAEPFFFSQSTEKNSPATFALVLKWFTLCCAFIFVGISLNLSWVGPLFLRRPVYLTGLDVVPILLLANLFLGVYYNLSVWFKLTDKTYYGTYIGAAGAVLTIALNFVLIPVLGYTGSAWATLACYFLMAALCWWLGERHFPVPYPVGRLLLWLLGAVSLVVAGQAGIQALPAPAGYAVGLLLPLLFLGLVYVVEGRQLRRARG</sequence>
<feature type="transmembrane region" description="Helical" evidence="6">
    <location>
        <begin position="87"/>
        <end position="107"/>
    </location>
</feature>
<dbReference type="PANTHER" id="PTHR30250:SF11">
    <property type="entry name" value="O-ANTIGEN TRANSPORTER-RELATED"/>
    <property type="match status" value="1"/>
</dbReference>
<feature type="transmembrane region" description="Helical" evidence="6">
    <location>
        <begin position="476"/>
        <end position="496"/>
    </location>
</feature>
<accession>A0A558BMQ1</accession>
<feature type="transmembrane region" description="Helical" evidence="6">
    <location>
        <begin position="238"/>
        <end position="258"/>
    </location>
</feature>
<name>A0A558BMQ1_9BACT</name>
<keyword evidence="8" id="KW-1185">Reference proteome</keyword>
<dbReference type="OrthoDB" id="4458823at2"/>
<dbReference type="GO" id="GO:0005886">
    <property type="term" value="C:plasma membrane"/>
    <property type="evidence" value="ECO:0007669"/>
    <property type="project" value="UniProtKB-SubCell"/>
</dbReference>
<feature type="transmembrane region" description="Helical" evidence="6">
    <location>
        <begin position="47"/>
        <end position="67"/>
    </location>
</feature>
<proteinExistence type="predicted"/>
<feature type="transmembrane region" description="Helical" evidence="6">
    <location>
        <begin position="150"/>
        <end position="175"/>
    </location>
</feature>
<evidence type="ECO:0000256" key="5">
    <source>
        <dbReference type="ARBA" id="ARBA00023136"/>
    </source>
</evidence>
<evidence type="ECO:0000256" key="1">
    <source>
        <dbReference type="ARBA" id="ARBA00004651"/>
    </source>
</evidence>
<feature type="transmembrane region" description="Helical" evidence="6">
    <location>
        <begin position="356"/>
        <end position="380"/>
    </location>
</feature>
<evidence type="ECO:0000256" key="6">
    <source>
        <dbReference type="SAM" id="Phobius"/>
    </source>
</evidence>
<organism evidence="7 8">
    <name type="scientific">Hymenobacter setariae</name>
    <dbReference type="NCBI Taxonomy" id="2594794"/>
    <lineage>
        <taxon>Bacteria</taxon>
        <taxon>Pseudomonadati</taxon>
        <taxon>Bacteroidota</taxon>
        <taxon>Cytophagia</taxon>
        <taxon>Cytophagales</taxon>
        <taxon>Hymenobacteraceae</taxon>
        <taxon>Hymenobacter</taxon>
    </lineage>
</organism>
<feature type="transmembrane region" description="Helical" evidence="6">
    <location>
        <begin position="322"/>
        <end position="344"/>
    </location>
</feature>
<feature type="transmembrane region" description="Helical" evidence="6">
    <location>
        <begin position="195"/>
        <end position="218"/>
    </location>
</feature>
<keyword evidence="2" id="KW-1003">Cell membrane</keyword>
<keyword evidence="4 6" id="KW-1133">Transmembrane helix</keyword>
<dbReference type="RefSeq" id="WP_144852075.1">
    <property type="nucleotide sequence ID" value="NZ_VMRJ01000006.1"/>
</dbReference>
<feature type="transmembrane region" description="Helical" evidence="6">
    <location>
        <begin position="421"/>
        <end position="439"/>
    </location>
</feature>
<evidence type="ECO:0000256" key="4">
    <source>
        <dbReference type="ARBA" id="ARBA00022989"/>
    </source>
</evidence>
<feature type="transmembrane region" description="Helical" evidence="6">
    <location>
        <begin position="278"/>
        <end position="301"/>
    </location>
</feature>
<evidence type="ECO:0000256" key="2">
    <source>
        <dbReference type="ARBA" id="ARBA00022475"/>
    </source>
</evidence>
<evidence type="ECO:0000313" key="8">
    <source>
        <dbReference type="Proteomes" id="UP000317624"/>
    </source>
</evidence>
<feature type="transmembrane region" description="Helical" evidence="6">
    <location>
        <begin position="12"/>
        <end position="35"/>
    </location>
</feature>
<reference evidence="7 8" key="1">
    <citation type="submission" date="2019-07" db="EMBL/GenBank/DDBJ databases">
        <title>Hymenobacter sp. straun FUR1 Genome sequencing and assembly.</title>
        <authorList>
            <person name="Chhetri G."/>
        </authorList>
    </citation>
    <scope>NUCLEOTIDE SEQUENCE [LARGE SCALE GENOMIC DNA]</scope>
    <source>
        <strain evidence="7 8">Fur1</strain>
    </source>
</reference>